<dbReference type="Gene3D" id="1.50.10.20">
    <property type="match status" value="1"/>
</dbReference>
<evidence type="ECO:0000313" key="4">
    <source>
        <dbReference type="Proteomes" id="UP000186456"/>
    </source>
</evidence>
<keyword evidence="1" id="KW-0479">Metal-binding</keyword>
<sequence length="442" mass="45510">MRVDADDGAVLTPPSPAGLPGHDRGALATSGDASTEPILDVDREAISSCLDRLSDAPAVSDLVSRGLASGAEVSWDARTLGNGFAGIAYAHLLLQRGPTGVGSAAHELLSAAIGATKVHPLTSLGLYDGASGVDRVLAAFAARDDRYAAASVRFRDRVRASMLEDVRRRPPSHESDIDVISGRAGWLLHLSSAAAGGDSSAREVARAVSSDLGAIVRRSSRPIHVLHARTPTRQDTPGEVVDRLGIAHGAAGILLALSTSVIAEVGDGAVREQVARLTHEVFAVRVGEGLSADETARPGTPAWCTGDAGVDLAVIRAGEALGDGRLRDHAAASLLARLERLASAAPDTANDASLCHGSAGLLALARAARPYVHPDRWAALHLTLTRRLLRSFDPDAPLGFSLASHDDPAFLMGAAGALVMLGGDDRARGACTELLTGGAVHG</sequence>
<dbReference type="GO" id="GO:0031179">
    <property type="term" value="P:peptide modification"/>
    <property type="evidence" value="ECO:0007669"/>
    <property type="project" value="InterPro"/>
</dbReference>
<proteinExistence type="predicted"/>
<feature type="binding site" evidence="1">
    <location>
        <position position="355"/>
    </location>
    <ligand>
        <name>Zn(2+)</name>
        <dbReference type="ChEBI" id="CHEBI:29105"/>
    </ligand>
</feature>
<dbReference type="PRINTS" id="PR01955">
    <property type="entry name" value="LANCFRANKIA"/>
</dbReference>
<dbReference type="PRINTS" id="PR01950">
    <property type="entry name" value="LANCSUPER"/>
</dbReference>
<keyword evidence="1" id="KW-0862">Zinc</keyword>
<evidence type="ECO:0000256" key="2">
    <source>
        <dbReference type="SAM" id="MobiDB-lite"/>
    </source>
</evidence>
<dbReference type="SMART" id="SM01260">
    <property type="entry name" value="LANC_like"/>
    <property type="match status" value="1"/>
</dbReference>
<gene>
    <name evidence="3" type="ORF">SAMN04487788_1368</name>
</gene>
<dbReference type="Proteomes" id="UP000186456">
    <property type="component" value="Unassembled WGS sequence"/>
</dbReference>
<dbReference type="RefSeq" id="WP_074694887.1">
    <property type="nucleotide sequence ID" value="NZ_FNJN01000003.1"/>
</dbReference>
<organism evidence="3 4">
    <name type="scientific">Microbacterium testaceum (strain StLB037)</name>
    <dbReference type="NCBI Taxonomy" id="979556"/>
    <lineage>
        <taxon>Bacteria</taxon>
        <taxon>Bacillati</taxon>
        <taxon>Actinomycetota</taxon>
        <taxon>Actinomycetes</taxon>
        <taxon>Micrococcales</taxon>
        <taxon>Microbacteriaceae</taxon>
        <taxon>Microbacterium</taxon>
    </lineage>
</organism>
<accession>A0A1H0NJ66</accession>
<dbReference type="AlphaFoldDB" id="A0A1H0NJ66"/>
<evidence type="ECO:0000256" key="1">
    <source>
        <dbReference type="PIRSR" id="PIRSR607822-1"/>
    </source>
</evidence>
<dbReference type="InterPro" id="IPR007822">
    <property type="entry name" value="LANC-like"/>
</dbReference>
<dbReference type="SUPFAM" id="SSF158745">
    <property type="entry name" value="LanC-like"/>
    <property type="match status" value="1"/>
</dbReference>
<evidence type="ECO:0000313" key="3">
    <source>
        <dbReference type="EMBL" id="SDO92598.1"/>
    </source>
</evidence>
<dbReference type="EMBL" id="FNJN01000003">
    <property type="protein sequence ID" value="SDO92598.1"/>
    <property type="molecule type" value="Genomic_DNA"/>
</dbReference>
<dbReference type="GO" id="GO:0046872">
    <property type="term" value="F:metal ion binding"/>
    <property type="evidence" value="ECO:0007669"/>
    <property type="project" value="UniProtKB-KW"/>
</dbReference>
<feature type="region of interest" description="Disordered" evidence="2">
    <location>
        <begin position="1"/>
        <end position="34"/>
    </location>
</feature>
<dbReference type="Pfam" id="PF05147">
    <property type="entry name" value="LANC_like"/>
    <property type="match status" value="1"/>
</dbReference>
<protein>
    <submittedName>
        <fullName evidence="3">Lanthionine synthetase C-like protein</fullName>
    </submittedName>
</protein>
<feature type="binding site" evidence="1">
    <location>
        <position position="356"/>
    </location>
    <ligand>
        <name>Zn(2+)</name>
        <dbReference type="ChEBI" id="CHEBI:29105"/>
    </ligand>
</feature>
<name>A0A1H0NJ66_MICTS</name>
<reference evidence="3 4" key="1">
    <citation type="submission" date="2016-10" db="EMBL/GenBank/DDBJ databases">
        <authorList>
            <person name="de Groot N.N."/>
        </authorList>
    </citation>
    <scope>NUCLEOTIDE SEQUENCE [LARGE SCALE GENOMIC DNA]</scope>
    <source>
        <strain evidence="3 4">StLB037</strain>
    </source>
</reference>
<feature type="binding site" evidence="1">
    <location>
        <position position="304"/>
    </location>
    <ligand>
        <name>Zn(2+)</name>
        <dbReference type="ChEBI" id="CHEBI:29105"/>
    </ligand>
</feature>